<gene>
    <name evidence="4" type="ORF">NQ317_003733</name>
</gene>
<evidence type="ECO:0000313" key="4">
    <source>
        <dbReference type="EMBL" id="KAJ8951965.1"/>
    </source>
</evidence>
<dbReference type="EMBL" id="JAPWTJ010003783">
    <property type="protein sequence ID" value="KAJ8951965.1"/>
    <property type="molecule type" value="Genomic_DNA"/>
</dbReference>
<comment type="similarity">
    <text evidence="1 3">Belongs to the short-chain dehydrogenases/reductases (SDR) family.</text>
</comment>
<evidence type="ECO:0000256" key="1">
    <source>
        <dbReference type="ARBA" id="ARBA00006484"/>
    </source>
</evidence>
<comment type="caution">
    <text evidence="4">The sequence shown here is derived from an EMBL/GenBank/DDBJ whole genome shotgun (WGS) entry which is preliminary data.</text>
</comment>
<dbReference type="InterPro" id="IPR002347">
    <property type="entry name" value="SDR_fam"/>
</dbReference>
<dbReference type="Proteomes" id="UP001162164">
    <property type="component" value="Unassembled WGS sequence"/>
</dbReference>
<proteinExistence type="inferred from homology"/>
<evidence type="ECO:0008006" key="6">
    <source>
        <dbReference type="Google" id="ProtNLM"/>
    </source>
</evidence>
<evidence type="ECO:0000313" key="5">
    <source>
        <dbReference type="Proteomes" id="UP001162164"/>
    </source>
</evidence>
<dbReference type="InterPro" id="IPR036291">
    <property type="entry name" value="NAD(P)-bd_dom_sf"/>
</dbReference>
<dbReference type="PRINTS" id="PR01167">
    <property type="entry name" value="INSADHFAMILY"/>
</dbReference>
<organism evidence="4 5">
    <name type="scientific">Molorchus minor</name>
    <dbReference type="NCBI Taxonomy" id="1323400"/>
    <lineage>
        <taxon>Eukaryota</taxon>
        <taxon>Metazoa</taxon>
        <taxon>Ecdysozoa</taxon>
        <taxon>Arthropoda</taxon>
        <taxon>Hexapoda</taxon>
        <taxon>Insecta</taxon>
        <taxon>Pterygota</taxon>
        <taxon>Neoptera</taxon>
        <taxon>Endopterygota</taxon>
        <taxon>Coleoptera</taxon>
        <taxon>Polyphaga</taxon>
        <taxon>Cucujiformia</taxon>
        <taxon>Chrysomeloidea</taxon>
        <taxon>Cerambycidae</taxon>
        <taxon>Lamiinae</taxon>
        <taxon>Monochamini</taxon>
        <taxon>Molorchus</taxon>
    </lineage>
</organism>
<protein>
    <recommendedName>
        <fullName evidence="6">Alcohol dehydrogenase</fullName>
    </recommendedName>
</protein>
<evidence type="ECO:0000256" key="3">
    <source>
        <dbReference type="RuleBase" id="RU000363"/>
    </source>
</evidence>
<dbReference type="PROSITE" id="PS00061">
    <property type="entry name" value="ADH_SHORT"/>
    <property type="match status" value="1"/>
</dbReference>
<dbReference type="PRINTS" id="PR00080">
    <property type="entry name" value="SDRFAMILY"/>
</dbReference>
<reference evidence="4" key="1">
    <citation type="journal article" date="2023" name="Insect Mol. Biol.">
        <title>Genome sequencing provides insights into the evolution of gene families encoding plant cell wall-degrading enzymes in longhorned beetles.</title>
        <authorList>
            <person name="Shin N.R."/>
            <person name="Okamura Y."/>
            <person name="Kirsch R."/>
            <person name="Pauchet Y."/>
        </authorList>
    </citation>
    <scope>NUCLEOTIDE SEQUENCE</scope>
    <source>
        <strain evidence="4">MMC_N1</strain>
    </source>
</reference>
<sequence length="204" mass="23164">MSFMEKNYVESNDAFKKTIEQFRNIDILINNAGIMHDAKYELEVAVNLNSVLHGMILGLDKYLPKYKQTSEAVIVNISSICGVQGFSNIPVYCATKWAVLGLTKSWGQPFHYERTNVRVVVIHPGLTQTPLIENFNGKLWGNRMKLFLSKLLKTGLFKNHVAKELVKVIRCAPNGTAWIIEGGERGYEYSPPDRTTIVRKYIPE</sequence>
<evidence type="ECO:0000256" key="2">
    <source>
        <dbReference type="ARBA" id="ARBA00023002"/>
    </source>
</evidence>
<dbReference type="PANTHER" id="PTHR44229">
    <property type="entry name" value="15-HYDROXYPROSTAGLANDIN DEHYDROGENASE [NAD(+)]"/>
    <property type="match status" value="1"/>
</dbReference>
<accession>A0ABQ9IQK2</accession>
<dbReference type="Pfam" id="PF00106">
    <property type="entry name" value="adh_short"/>
    <property type="match status" value="1"/>
</dbReference>
<dbReference type="SUPFAM" id="SSF51735">
    <property type="entry name" value="NAD(P)-binding Rossmann-fold domains"/>
    <property type="match status" value="1"/>
</dbReference>
<keyword evidence="2" id="KW-0560">Oxidoreductase</keyword>
<dbReference type="PANTHER" id="PTHR44229:SF8">
    <property type="entry name" value="ALCOHOL DEHYDROGENASE-RELATED"/>
    <property type="match status" value="1"/>
</dbReference>
<dbReference type="Gene3D" id="3.40.50.720">
    <property type="entry name" value="NAD(P)-binding Rossmann-like Domain"/>
    <property type="match status" value="1"/>
</dbReference>
<dbReference type="InterPro" id="IPR020904">
    <property type="entry name" value="Sc_DH/Rdtase_CS"/>
</dbReference>
<name>A0ABQ9IQK2_9CUCU</name>
<keyword evidence="5" id="KW-1185">Reference proteome</keyword>